<gene>
    <name evidence="1" type="ORF">CU635_03965</name>
</gene>
<dbReference type="RefSeq" id="WP_125928863.1">
    <property type="nucleotide sequence ID" value="NZ_PGVA01000005.1"/>
</dbReference>
<dbReference type="EMBL" id="PGVA01000005">
    <property type="protein sequence ID" value="PLR85616.1"/>
    <property type="molecule type" value="Genomic_DNA"/>
</dbReference>
<proteinExistence type="predicted"/>
<protein>
    <submittedName>
        <fullName evidence="1">Uncharacterized protein</fullName>
    </submittedName>
</protein>
<dbReference type="Proteomes" id="UP000234951">
    <property type="component" value="Unassembled WGS sequence"/>
</dbReference>
<sequence length="140" mass="16257">MGHDYVRELVKSGLLVLTDTRDNGGILEKYYLPVAKDFRIRLHDIEEADEGDNHKLNIVRKTINDFRDQYLRSLGKLADEDVDQQLFFAGQLTLNDQEAAMLKRELMAVIKPWQEKKNEDTTNANIKRYGAVLSLYKKED</sequence>
<accession>A0A2N5GQX7</accession>
<dbReference type="AlphaFoldDB" id="A0A2N5GQX7"/>
<evidence type="ECO:0000313" key="1">
    <source>
        <dbReference type="EMBL" id="PLR85616.1"/>
    </source>
</evidence>
<dbReference type="OrthoDB" id="1691727at2"/>
<evidence type="ECO:0000313" key="2">
    <source>
        <dbReference type="Proteomes" id="UP000234951"/>
    </source>
</evidence>
<comment type="caution">
    <text evidence="1">The sequence shown here is derived from an EMBL/GenBank/DDBJ whole genome shotgun (WGS) entry which is preliminary data.</text>
</comment>
<organism evidence="1 2">
    <name type="scientific">Bacillus canaveralius</name>
    <dbReference type="NCBI Taxonomy" id="1403243"/>
    <lineage>
        <taxon>Bacteria</taxon>
        <taxon>Bacillati</taxon>
        <taxon>Bacillota</taxon>
        <taxon>Bacilli</taxon>
        <taxon>Bacillales</taxon>
        <taxon>Bacillaceae</taxon>
        <taxon>Bacillus</taxon>
    </lineage>
</organism>
<reference evidence="1 2" key="1">
    <citation type="submission" date="2017-11" db="EMBL/GenBank/DDBJ databases">
        <title>Comparitive Functional Genomics of Dry Heat Resistant strains isolated from the Viking Spacecraft.</title>
        <authorList>
            <person name="Seuylemezian A."/>
            <person name="Cooper K."/>
            <person name="Vaishampayan P."/>
        </authorList>
    </citation>
    <scope>NUCLEOTIDE SEQUENCE [LARGE SCALE GENOMIC DNA]</scope>
    <source>
        <strain evidence="1 2">M4.6</strain>
    </source>
</reference>
<name>A0A2N5GQX7_9BACI</name>